<accession>A0A1L3GM32</accession>
<keyword evidence="4 7" id="KW-0378">Hydrolase</keyword>
<dbReference type="Gene3D" id="3.30.460.10">
    <property type="entry name" value="Beta Polymerase, domain 2"/>
    <property type="match status" value="1"/>
</dbReference>
<dbReference type="CDD" id="cd04900">
    <property type="entry name" value="ACT_UUR-like_1"/>
    <property type="match status" value="1"/>
</dbReference>
<reference evidence="10 11" key="1">
    <citation type="journal article" date="2017" name="Genome Announc.">
        <title>Complete Genome Sequences of Two Acetylene-Fermenting Pelobacter acetylenicus Strains.</title>
        <authorList>
            <person name="Sutton J.M."/>
            <person name="Baesman S.M."/>
            <person name="Fierst J.L."/>
            <person name="Poret-Peterson A.T."/>
            <person name="Oremland R.S."/>
            <person name="Dunlap D.S."/>
            <person name="Akob D.M."/>
        </authorList>
    </citation>
    <scope>NUCLEOTIDE SEQUENCE [LARGE SCALE GENOMIC DNA]</scope>
    <source>
        <strain evidence="10 11">SFB93</strain>
    </source>
</reference>
<dbReference type="EC" id="3.1.4.-" evidence="7"/>
<dbReference type="InterPro" id="IPR010043">
    <property type="entry name" value="UTase/UR"/>
</dbReference>
<comment type="caution">
    <text evidence="7">Lacks conserved residue(s) required for the propagation of feature annotation.</text>
</comment>
<dbReference type="CDD" id="cd04899">
    <property type="entry name" value="ACT_ACR-UUR-like_2"/>
    <property type="match status" value="1"/>
</dbReference>
<dbReference type="PIRSF" id="PIRSF006288">
    <property type="entry name" value="PII_uridyltransf"/>
    <property type="match status" value="1"/>
</dbReference>
<feature type="region of interest" description="Uridylyltransferase" evidence="7">
    <location>
        <begin position="1"/>
        <end position="358"/>
    </location>
</feature>
<dbReference type="InterPro" id="IPR005105">
    <property type="entry name" value="GlnD_Uridyltrans_N"/>
</dbReference>
<dbReference type="EMBL" id="CP015519">
    <property type="protein sequence ID" value="APG26950.1"/>
    <property type="molecule type" value="Genomic_DNA"/>
</dbReference>
<dbReference type="Proteomes" id="UP000182517">
    <property type="component" value="Chromosome"/>
</dbReference>
<dbReference type="OrthoDB" id="9758038at2"/>
<name>A0A1L3GM32_9BACT</name>
<dbReference type="STRING" id="1842532.A7E78_03345"/>
<comment type="activity regulation">
    <text evidence="7">Uridylyltransferase (UTase) activity is inhibited by glutamine, while glutamine activates uridylyl-removing (UR) activity.</text>
</comment>
<feature type="domain" description="HD" evidence="9">
    <location>
        <begin position="475"/>
        <end position="591"/>
    </location>
</feature>
<evidence type="ECO:0000256" key="1">
    <source>
        <dbReference type="ARBA" id="ARBA00022679"/>
    </source>
</evidence>
<evidence type="ECO:0000256" key="4">
    <source>
        <dbReference type="ARBA" id="ARBA00022801"/>
    </source>
</evidence>
<comment type="catalytic activity">
    <reaction evidence="7">
        <text>[protein-PII]-L-tyrosine + UTP = [protein-PII]-uridylyl-L-tyrosine + diphosphate</text>
        <dbReference type="Rhea" id="RHEA:13673"/>
        <dbReference type="Rhea" id="RHEA-COMP:12147"/>
        <dbReference type="Rhea" id="RHEA-COMP:12148"/>
        <dbReference type="ChEBI" id="CHEBI:33019"/>
        <dbReference type="ChEBI" id="CHEBI:46398"/>
        <dbReference type="ChEBI" id="CHEBI:46858"/>
        <dbReference type="ChEBI" id="CHEBI:90602"/>
        <dbReference type="EC" id="2.7.7.59"/>
    </reaction>
</comment>
<dbReference type="SUPFAM" id="SSF81301">
    <property type="entry name" value="Nucleotidyltransferase"/>
    <property type="match status" value="1"/>
</dbReference>
<comment type="domain">
    <text evidence="7">Has four distinct domains: an N-terminal nucleotidyltransferase (NT) domain responsible for UTase activity, a central HD domain that encodes UR activity, and two C-terminal ACT domains that seem to have a role in glutamine sensing.</text>
</comment>
<dbReference type="InterPro" id="IPR006674">
    <property type="entry name" value="HD_domain"/>
</dbReference>
<evidence type="ECO:0000259" key="8">
    <source>
        <dbReference type="PROSITE" id="PS51671"/>
    </source>
</evidence>
<organism evidence="10 11">
    <name type="scientific">Syntrophotalea acetylenivorans</name>
    <dbReference type="NCBI Taxonomy" id="1842532"/>
    <lineage>
        <taxon>Bacteria</taxon>
        <taxon>Pseudomonadati</taxon>
        <taxon>Thermodesulfobacteriota</taxon>
        <taxon>Desulfuromonadia</taxon>
        <taxon>Desulfuromonadales</taxon>
        <taxon>Syntrophotaleaceae</taxon>
        <taxon>Syntrophotalea</taxon>
    </lineage>
</organism>
<evidence type="ECO:0000313" key="10">
    <source>
        <dbReference type="EMBL" id="APG26950.1"/>
    </source>
</evidence>
<dbReference type="Pfam" id="PF08335">
    <property type="entry name" value="GlnD_UR_UTase"/>
    <property type="match status" value="1"/>
</dbReference>
<dbReference type="InterPro" id="IPR003607">
    <property type="entry name" value="HD/PDEase_dom"/>
</dbReference>
<evidence type="ECO:0000256" key="2">
    <source>
        <dbReference type="ARBA" id="ARBA00022695"/>
    </source>
</evidence>
<keyword evidence="1 7" id="KW-0808">Transferase</keyword>
<dbReference type="SUPFAM" id="SSF55021">
    <property type="entry name" value="ACT-like"/>
    <property type="match status" value="2"/>
</dbReference>
<dbReference type="Pfam" id="PF01966">
    <property type="entry name" value="HD"/>
    <property type="match status" value="1"/>
</dbReference>
<dbReference type="SUPFAM" id="SSF81593">
    <property type="entry name" value="Nucleotidyltransferase substrate binding subunit/domain"/>
    <property type="match status" value="1"/>
</dbReference>
<evidence type="ECO:0000256" key="7">
    <source>
        <dbReference type="HAMAP-Rule" id="MF_00277"/>
    </source>
</evidence>
<dbReference type="GO" id="GO:0008081">
    <property type="term" value="F:phosphoric diester hydrolase activity"/>
    <property type="evidence" value="ECO:0007669"/>
    <property type="project" value="UniProtKB-UniRule"/>
</dbReference>
<dbReference type="GO" id="GO:0006808">
    <property type="term" value="P:regulation of nitrogen utilization"/>
    <property type="evidence" value="ECO:0007669"/>
    <property type="project" value="UniProtKB-UniRule"/>
</dbReference>
<dbReference type="Pfam" id="PF24931">
    <property type="entry name" value="ACT_ACR9_3rd"/>
    <property type="match status" value="1"/>
</dbReference>
<feature type="domain" description="ACT" evidence="8">
    <location>
        <begin position="828"/>
        <end position="903"/>
    </location>
</feature>
<dbReference type="PANTHER" id="PTHR47320:SF1">
    <property type="entry name" value="BIFUNCTIONAL URIDYLYLTRANSFERASE_URIDYLYL-REMOVING ENZYME"/>
    <property type="match status" value="1"/>
</dbReference>
<sequence length="903" mass="104800">MLFDIDAYFTAELIAACKQDYQGNRLLLVEAARAFLSKGQSEIRDRHRAGLGGRAVVEQVTELNDILLQRLYRTASEGLPQDKEKFCVLLAVGGYGRAQLNPRSDIDLMFFYSSKGQDYAEALSERMLYVLWDLNLEVGYSVRASRDCIDMAEKDTTVRTALLDTRYLTGSRECYAEFERTVVSKIYSWNSKKFLQEKLVEHERRMGKYGSSVFLLEPNIKEGEGGLRDIQTALWMAQAKYKCRNLRELIMKGMVTERQGEEFERALDYLWRIRNELHYLSKGKNEQLRFDQQEKIAHFLGYQDTKQAPAVEQFMQDYYAHATHVEHITSYLMAKVMGALDAQSTRAVHSSRRPVRRQVGDHFYIHGNELRVEQDGLFEEKPELMMRAFRLAQEQGVKVSIQIKTLIRENLHRINDRVRRSRTMTDDFMAILRFPHRVFDALNTMHHLRFLNHFIPEFGRLYCKVQHDAYHIYTVDFHSLFALEELVKIRQGEYDKSFELLSKVANDLEKRELLLLAALLHDIGKGQGKDHCNKGADMIPTIARRLGLNKEDASRLEFLVRNHLQMAHISQRRDLHDDALIVQFARQMGMSENLRMLFLLTVADIRAVGPDVWTAWKGLLLQELYEKAYDVLERGDFYRESRSERIRNRKRRVVELLKGEYSERAVKERLNLMSMRYLFAQRSANIAEHIRLIMNRRDSTLAFKATNEKDANYTELTIVTLDVAGLFTMITGVMAAYNINILGAQIYTHNDGLAFDVLQVRGHQGRPIVSQEKWEQVRSSLEAVIEGRMQVDDLVRDRQQVKALPTSPKPRKPSRMEIDNEVSRDYSVLDIYTHDKVGLLYTISKTLRDMGLYIGVSKISTKVDQVADTFYVRDIFSQKITDPDRISELRQNLLNAIDSSGEE</sequence>
<keyword evidence="6 7" id="KW-0511">Multifunctional enzyme</keyword>
<dbReference type="CDD" id="cd05401">
    <property type="entry name" value="NT_GlnE_GlnD_like"/>
    <property type="match status" value="1"/>
</dbReference>
<dbReference type="KEGG" id="pef:A7E78_03345"/>
<feature type="domain" description="ACT" evidence="8">
    <location>
        <begin position="715"/>
        <end position="799"/>
    </location>
</feature>
<comment type="function">
    <text evidence="7">Modifies, by uridylylation and deuridylylation, the PII regulatory proteins (GlnB and homologs), in response to the nitrogen status of the cell that GlnD senses through the glutamine level. Under low glutamine levels, catalyzes the conversion of the PII proteins and UTP to PII-UMP and PPi, while under higher glutamine levels, GlnD hydrolyzes PII-UMP to PII and UMP (deuridylylation). Thus, controls uridylylation state and activity of the PII proteins, and plays an important role in the regulation of nitrogen metabolism.</text>
</comment>
<evidence type="ECO:0000256" key="6">
    <source>
        <dbReference type="ARBA" id="ARBA00023268"/>
    </source>
</evidence>
<keyword evidence="2 7" id="KW-0548">Nucleotidyltransferase</keyword>
<dbReference type="InterPro" id="IPR013546">
    <property type="entry name" value="PII_UdlTrfase/GS_AdlTrfase"/>
</dbReference>
<dbReference type="PROSITE" id="PS51831">
    <property type="entry name" value="HD"/>
    <property type="match status" value="1"/>
</dbReference>
<comment type="catalytic activity">
    <reaction evidence="7">
        <text>[protein-PII]-uridylyl-L-tyrosine + H2O = [protein-PII]-L-tyrosine + UMP + H(+)</text>
        <dbReference type="Rhea" id="RHEA:48600"/>
        <dbReference type="Rhea" id="RHEA-COMP:12147"/>
        <dbReference type="Rhea" id="RHEA-COMP:12148"/>
        <dbReference type="ChEBI" id="CHEBI:15377"/>
        <dbReference type="ChEBI" id="CHEBI:15378"/>
        <dbReference type="ChEBI" id="CHEBI:46858"/>
        <dbReference type="ChEBI" id="CHEBI:57865"/>
        <dbReference type="ChEBI" id="CHEBI:90602"/>
    </reaction>
</comment>
<evidence type="ECO:0000256" key="5">
    <source>
        <dbReference type="ARBA" id="ARBA00022842"/>
    </source>
</evidence>
<dbReference type="SMART" id="SM00471">
    <property type="entry name" value="HDc"/>
    <property type="match status" value="1"/>
</dbReference>
<dbReference type="InterPro" id="IPR045865">
    <property type="entry name" value="ACT-like_dom_sf"/>
</dbReference>
<dbReference type="RefSeq" id="WP_072282912.1">
    <property type="nucleotide sequence ID" value="NZ_CP015519.1"/>
</dbReference>
<dbReference type="Gene3D" id="1.10.3090.10">
    <property type="entry name" value="cca-adding enzyme, domain 2"/>
    <property type="match status" value="1"/>
</dbReference>
<dbReference type="PANTHER" id="PTHR47320">
    <property type="entry name" value="BIFUNCTIONAL URIDYLYLTRANSFERASE/URIDYLYL-REMOVING ENZYME"/>
    <property type="match status" value="1"/>
</dbReference>
<keyword evidence="5 7" id="KW-0460">Magnesium</keyword>
<comment type="cofactor">
    <cofactor evidence="7">
        <name>Mg(2+)</name>
        <dbReference type="ChEBI" id="CHEBI:18420"/>
    </cofactor>
</comment>
<dbReference type="Pfam" id="PF03445">
    <property type="entry name" value="DUF294"/>
    <property type="match status" value="1"/>
</dbReference>
<evidence type="ECO:0000259" key="9">
    <source>
        <dbReference type="PROSITE" id="PS51831"/>
    </source>
</evidence>
<dbReference type="Gene3D" id="1.20.120.330">
    <property type="entry name" value="Nucleotidyltransferases domain 2"/>
    <property type="match status" value="1"/>
</dbReference>
<evidence type="ECO:0000313" key="11">
    <source>
        <dbReference type="Proteomes" id="UP000182517"/>
    </source>
</evidence>
<keyword evidence="3" id="KW-0677">Repeat</keyword>
<dbReference type="NCBIfam" id="TIGR01693">
    <property type="entry name" value="UTase_glnD"/>
    <property type="match status" value="1"/>
</dbReference>
<comment type="similarity">
    <text evidence="7">Belongs to the GlnD family.</text>
</comment>
<dbReference type="SUPFAM" id="SSF81891">
    <property type="entry name" value="Poly A polymerase C-terminal region-like"/>
    <property type="match status" value="1"/>
</dbReference>
<dbReference type="InterPro" id="IPR002912">
    <property type="entry name" value="ACT_dom"/>
</dbReference>
<dbReference type="InterPro" id="IPR043519">
    <property type="entry name" value="NT_sf"/>
</dbReference>
<protein>
    <recommendedName>
        <fullName evidence="7">Bifunctional uridylyltransferase/uridylyl-removing enzyme</fullName>
        <shortName evidence="7">UTase/UR</shortName>
    </recommendedName>
    <alternativeName>
        <fullName evidence="7">Bifunctional [protein-PII] modification enzyme</fullName>
    </alternativeName>
    <alternativeName>
        <fullName evidence="7">Bifunctional nitrogen sensor protein</fullName>
    </alternativeName>
    <domain>
        <recommendedName>
            <fullName evidence="7">[Protein-PII] uridylyltransferase</fullName>
            <shortName evidence="7">PII uridylyltransferase</shortName>
            <shortName evidence="7">UTase</shortName>
            <ecNumber evidence="7">2.7.7.59</ecNumber>
        </recommendedName>
    </domain>
    <domain>
        <recommendedName>
            <fullName evidence="7">[Protein-PII]-UMP uridylyl-removing enzyme</fullName>
            <shortName evidence="7">UR</shortName>
            <ecNumber evidence="7">3.1.4.-</ecNumber>
        </recommendedName>
    </domain>
</protein>
<dbReference type="EC" id="2.7.7.59" evidence="7"/>
<proteinExistence type="inferred from homology"/>
<evidence type="ECO:0000256" key="3">
    <source>
        <dbReference type="ARBA" id="ARBA00022737"/>
    </source>
</evidence>
<dbReference type="GO" id="GO:0008773">
    <property type="term" value="F:[protein-PII] uridylyltransferase activity"/>
    <property type="evidence" value="ECO:0007669"/>
    <property type="project" value="UniProtKB-UniRule"/>
</dbReference>
<gene>
    <name evidence="7" type="primary">glnD</name>
    <name evidence="10" type="ORF">A7E78_03345</name>
</gene>
<dbReference type="PROSITE" id="PS51671">
    <property type="entry name" value="ACT"/>
    <property type="match status" value="2"/>
</dbReference>
<dbReference type="HAMAP" id="MF_00277">
    <property type="entry name" value="PII_uridylyl_transf"/>
    <property type="match status" value="1"/>
</dbReference>
<keyword evidence="11" id="KW-1185">Reference proteome</keyword>
<dbReference type="AlphaFoldDB" id="A0A1L3GM32"/>